<gene>
    <name evidence="1" type="ORF">SH601_13370</name>
</gene>
<reference evidence="1" key="1">
    <citation type="submission" date="2023-11" db="EMBL/GenBank/DDBJ databases">
        <title>Gracilibacillus pellucida a moderately halophilic bacterium isolated from saline soil in Xinjiang province.</title>
        <authorList>
            <person name="Zhang Z."/>
            <person name="Tan F."/>
            <person name="Wang Y."/>
            <person name="Xia M."/>
        </authorList>
    </citation>
    <scope>NUCLEOTIDE SEQUENCE</scope>
    <source>
        <strain evidence="1">S3-1-1</strain>
    </source>
</reference>
<name>A0ACC6M7M7_9BACI</name>
<accession>A0ACC6M7M7</accession>
<protein>
    <submittedName>
        <fullName evidence="1">YlxR family protein</fullName>
    </submittedName>
</protein>
<evidence type="ECO:0000313" key="2">
    <source>
        <dbReference type="Proteomes" id="UP001277972"/>
    </source>
</evidence>
<evidence type="ECO:0000313" key="1">
    <source>
        <dbReference type="EMBL" id="MDX8046978.1"/>
    </source>
</evidence>
<keyword evidence="2" id="KW-1185">Reference proteome</keyword>
<comment type="caution">
    <text evidence="1">The sequence shown here is derived from an EMBL/GenBank/DDBJ whole genome shotgun (WGS) entry which is preliminary data.</text>
</comment>
<dbReference type="EMBL" id="JAWZSR010000008">
    <property type="protein sequence ID" value="MDX8046978.1"/>
    <property type="molecule type" value="Genomic_DNA"/>
</dbReference>
<sequence length="93" mass="10359">MAKKRKVPLRKCVVTQEMLPKGSLIRVVKTKEGEVFVDPTGKKNGRGAYVSKDVKVIDLAEQNAALEKHLEIKIPQEIYAELRTQIEGGNNGE</sequence>
<organism evidence="1 2">
    <name type="scientific">Gracilibacillus pellucidus</name>
    <dbReference type="NCBI Taxonomy" id="3095368"/>
    <lineage>
        <taxon>Bacteria</taxon>
        <taxon>Bacillati</taxon>
        <taxon>Bacillota</taxon>
        <taxon>Bacilli</taxon>
        <taxon>Bacillales</taxon>
        <taxon>Bacillaceae</taxon>
        <taxon>Gracilibacillus</taxon>
    </lineage>
</organism>
<dbReference type="Proteomes" id="UP001277972">
    <property type="component" value="Unassembled WGS sequence"/>
</dbReference>
<proteinExistence type="predicted"/>